<keyword evidence="7" id="KW-1185">Reference proteome</keyword>
<accession>A0A916N1S9</accession>
<keyword evidence="4" id="KW-0472">Membrane</keyword>
<dbReference type="PANTHER" id="PTHR43065:SF52">
    <property type="entry name" value="SENSOR PROTEIN KINASE PILS"/>
    <property type="match status" value="1"/>
</dbReference>
<dbReference type="Pfam" id="PF02518">
    <property type="entry name" value="HATPase_c"/>
    <property type="match status" value="1"/>
</dbReference>
<dbReference type="RefSeq" id="WP_220637012.1">
    <property type="nucleotide sequence ID" value="NZ_CAJQUM010000001.1"/>
</dbReference>
<evidence type="ECO:0000256" key="2">
    <source>
        <dbReference type="ARBA" id="ARBA00012438"/>
    </source>
</evidence>
<dbReference type="SUPFAM" id="SSF47384">
    <property type="entry name" value="Homodimeric domain of signal transducing histidine kinase"/>
    <property type="match status" value="1"/>
</dbReference>
<dbReference type="Gene3D" id="3.30.450.20">
    <property type="entry name" value="PAS domain"/>
    <property type="match status" value="1"/>
</dbReference>
<dbReference type="GO" id="GO:0000155">
    <property type="term" value="F:phosphorelay sensor kinase activity"/>
    <property type="evidence" value="ECO:0007669"/>
    <property type="project" value="InterPro"/>
</dbReference>
<evidence type="ECO:0000256" key="4">
    <source>
        <dbReference type="SAM" id="Phobius"/>
    </source>
</evidence>
<proteinExistence type="predicted"/>
<organism evidence="6 7">
    <name type="scientific">Georgfuchsia toluolica</name>
    <dbReference type="NCBI Taxonomy" id="424218"/>
    <lineage>
        <taxon>Bacteria</taxon>
        <taxon>Pseudomonadati</taxon>
        <taxon>Pseudomonadota</taxon>
        <taxon>Betaproteobacteria</taxon>
        <taxon>Nitrosomonadales</taxon>
        <taxon>Sterolibacteriaceae</taxon>
        <taxon>Georgfuchsia</taxon>
    </lineage>
</organism>
<dbReference type="EC" id="2.7.13.3" evidence="2"/>
<sequence>MEARPLNSTLVALRGDYVPPASFWRSLNYFHLYRFAVASLFVLATIFPDWSLPFGSENIFLARWVSKSYAVLAAVIPLVLLYWKPPFNFLLTTEVFIDIVALTLLMSASGGNHSGLGYLLLVVLAAAGLVGQGRLTLFYAALATVALLLEQGHRALMGAGEPGDFTHTGIISIGFFTTAASAQLLARRVVANEMLARRRGVELATQLEINQRVIRDMLDGVLVVDAEGRVSQYNPRAASLWDCAPAFEARLEDFSADLALRYQEWRRSMTEVTETLRVPRSGRMLRVRFLPAGETDNALLYIEDMERIQAQAQQIKLVALGRLTANMAHEIRNPLAAISHAAELLAEGQETATQSRLTRIINDNTRRLNRMVTDVMELGRRDRAQPELIRLHESIAFLVEDLALMAPRARDIVVLECEAALKLRFDRGHLHRVLTNLIENALRYCSGSPGCVRITATYAATTGMVEVLIGDDGTGIPVEARQHLFEPFFTTRSDGTGLGLYIARELCAANGSDLELRETTGQGTQFRLSGKGEQ</sequence>
<keyword evidence="4" id="KW-0812">Transmembrane</keyword>
<dbReference type="EMBL" id="CAJQUM010000001">
    <property type="protein sequence ID" value="CAG4885250.1"/>
    <property type="molecule type" value="Genomic_DNA"/>
</dbReference>
<dbReference type="SMART" id="SM00388">
    <property type="entry name" value="HisKA"/>
    <property type="match status" value="1"/>
</dbReference>
<dbReference type="Proteomes" id="UP000742786">
    <property type="component" value="Unassembled WGS sequence"/>
</dbReference>
<dbReference type="Gene3D" id="3.30.565.10">
    <property type="entry name" value="Histidine kinase-like ATPase, C-terminal domain"/>
    <property type="match status" value="1"/>
</dbReference>
<dbReference type="Pfam" id="PF25323">
    <property type="entry name" value="6TM_PilS"/>
    <property type="match status" value="1"/>
</dbReference>
<dbReference type="InterPro" id="IPR003594">
    <property type="entry name" value="HATPase_dom"/>
</dbReference>
<keyword evidence="4" id="KW-1133">Transmembrane helix</keyword>
<feature type="transmembrane region" description="Helical" evidence="4">
    <location>
        <begin position="118"/>
        <end position="149"/>
    </location>
</feature>
<comment type="caution">
    <text evidence="6">The sequence shown here is derived from an EMBL/GenBank/DDBJ whole genome shotgun (WGS) entry which is preliminary data.</text>
</comment>
<keyword evidence="3" id="KW-0597">Phosphoprotein</keyword>
<name>A0A916N1S9_9PROT</name>
<dbReference type="InterPro" id="IPR003661">
    <property type="entry name" value="HisK_dim/P_dom"/>
</dbReference>
<dbReference type="InterPro" id="IPR005467">
    <property type="entry name" value="His_kinase_dom"/>
</dbReference>
<gene>
    <name evidence="6" type="ORF">GTOL_13133</name>
</gene>
<evidence type="ECO:0000313" key="7">
    <source>
        <dbReference type="Proteomes" id="UP000742786"/>
    </source>
</evidence>
<evidence type="ECO:0000256" key="3">
    <source>
        <dbReference type="ARBA" id="ARBA00022553"/>
    </source>
</evidence>
<dbReference type="InterPro" id="IPR036890">
    <property type="entry name" value="HATPase_C_sf"/>
</dbReference>
<evidence type="ECO:0000259" key="5">
    <source>
        <dbReference type="PROSITE" id="PS50109"/>
    </source>
</evidence>
<feature type="transmembrane region" description="Helical" evidence="4">
    <location>
        <begin position="32"/>
        <end position="52"/>
    </location>
</feature>
<dbReference type="SMART" id="SM00387">
    <property type="entry name" value="HATPase_c"/>
    <property type="match status" value="1"/>
</dbReference>
<dbReference type="AlphaFoldDB" id="A0A916N1S9"/>
<protein>
    <recommendedName>
        <fullName evidence="2">histidine kinase</fullName>
        <ecNumber evidence="2">2.7.13.3</ecNumber>
    </recommendedName>
</protein>
<dbReference type="Gene3D" id="1.10.287.130">
    <property type="match status" value="1"/>
</dbReference>
<dbReference type="CDD" id="cd00075">
    <property type="entry name" value="HATPase"/>
    <property type="match status" value="1"/>
</dbReference>
<comment type="catalytic activity">
    <reaction evidence="1">
        <text>ATP + protein L-histidine = ADP + protein N-phospho-L-histidine.</text>
        <dbReference type="EC" id="2.7.13.3"/>
    </reaction>
</comment>
<dbReference type="Pfam" id="PF00512">
    <property type="entry name" value="HisKA"/>
    <property type="match status" value="1"/>
</dbReference>
<dbReference type="InterPro" id="IPR004358">
    <property type="entry name" value="Sig_transdc_His_kin-like_C"/>
</dbReference>
<evidence type="ECO:0000256" key="1">
    <source>
        <dbReference type="ARBA" id="ARBA00000085"/>
    </source>
</evidence>
<dbReference type="PANTHER" id="PTHR43065">
    <property type="entry name" value="SENSOR HISTIDINE KINASE"/>
    <property type="match status" value="1"/>
</dbReference>
<feature type="transmembrane region" description="Helical" evidence="4">
    <location>
        <begin position="64"/>
        <end position="83"/>
    </location>
</feature>
<reference evidence="6" key="1">
    <citation type="submission" date="2021-04" db="EMBL/GenBank/DDBJ databases">
        <authorList>
            <person name="Hornung B."/>
        </authorList>
    </citation>
    <scope>NUCLEOTIDE SEQUENCE</scope>
    <source>
        <strain evidence="6">G5G6</strain>
    </source>
</reference>
<dbReference type="SUPFAM" id="SSF55874">
    <property type="entry name" value="ATPase domain of HSP90 chaperone/DNA topoisomerase II/histidine kinase"/>
    <property type="match status" value="1"/>
</dbReference>
<dbReference type="InterPro" id="IPR036097">
    <property type="entry name" value="HisK_dim/P_sf"/>
</dbReference>
<evidence type="ECO:0000313" key="6">
    <source>
        <dbReference type="EMBL" id="CAG4885250.1"/>
    </source>
</evidence>
<dbReference type="CDD" id="cd00082">
    <property type="entry name" value="HisKA"/>
    <property type="match status" value="1"/>
</dbReference>
<feature type="domain" description="Histidine kinase" evidence="5">
    <location>
        <begin position="326"/>
        <end position="534"/>
    </location>
</feature>
<dbReference type="PRINTS" id="PR00344">
    <property type="entry name" value="BCTRLSENSOR"/>
</dbReference>
<feature type="transmembrane region" description="Helical" evidence="4">
    <location>
        <begin position="89"/>
        <end position="106"/>
    </location>
</feature>
<dbReference type="PROSITE" id="PS50109">
    <property type="entry name" value="HIS_KIN"/>
    <property type="match status" value="1"/>
</dbReference>